<sequence>MVSCIRAAMLTLHRTYNSTVDSYLLQWRFIVGCILWKEKAPATERLFLAALPLIYQALKIERTVYTGSKDCYIKVKERQSKSCCFFSEDLPTKLKMDMPEDCIHKILVLLPLPSALLFRTVCKRWKSFIFSDAYFSLQLELSCRRRCFLLCTQGPFPLACLYNFILQRWHYLPLPKVIFPVTGPPPLTTSVSHSLFCYANQVGACSVLFVCNPFTRSFRSLPAMPRITLIHKLTLTGGDPSKKTYKIMVAGEEGGQYNHPHIFNLLTEVYDSASDSWTMAGSPSPETTFGSDPGVWCRGSFYCMIEVPYGVVTFDMPTHSWKKIRAPMPACLATPSLVQCQGCVLMVGRMKPRAAMANRGQATDSIRIWKLEKADMVWTEVVKMPDSLCCEFLQPLYPLTPLVCTGIDNFLCITSSLSPQVVSYDLHSSVWSWLPEDHVFPKCTNFQLLGFSLEPRIDILP</sequence>
<dbReference type="Proteomes" id="UP001162992">
    <property type="component" value="Chromosome 21"/>
</dbReference>
<organism evidence="1 2">
    <name type="scientific">Diphasiastrum complanatum</name>
    <name type="common">Issler's clubmoss</name>
    <name type="synonym">Lycopodium complanatum</name>
    <dbReference type="NCBI Taxonomy" id="34168"/>
    <lineage>
        <taxon>Eukaryota</taxon>
        <taxon>Viridiplantae</taxon>
        <taxon>Streptophyta</taxon>
        <taxon>Embryophyta</taxon>
        <taxon>Tracheophyta</taxon>
        <taxon>Lycopodiopsida</taxon>
        <taxon>Lycopodiales</taxon>
        <taxon>Lycopodiaceae</taxon>
        <taxon>Lycopodioideae</taxon>
        <taxon>Diphasiastrum</taxon>
    </lineage>
</organism>
<keyword evidence="2" id="KW-1185">Reference proteome</keyword>
<gene>
    <name evidence="1" type="ORF">O6H91_21G017900</name>
</gene>
<protein>
    <submittedName>
        <fullName evidence="1">Uncharacterized protein</fullName>
    </submittedName>
</protein>
<dbReference type="EMBL" id="CM055112">
    <property type="protein sequence ID" value="KAJ7517307.1"/>
    <property type="molecule type" value="Genomic_DNA"/>
</dbReference>
<accession>A0ACC2AJM3</accession>
<comment type="caution">
    <text evidence="1">The sequence shown here is derived from an EMBL/GenBank/DDBJ whole genome shotgun (WGS) entry which is preliminary data.</text>
</comment>
<evidence type="ECO:0000313" key="1">
    <source>
        <dbReference type="EMBL" id="KAJ7517307.1"/>
    </source>
</evidence>
<reference evidence="2" key="1">
    <citation type="journal article" date="2024" name="Proc. Natl. Acad. Sci. U.S.A.">
        <title>Extraordinary preservation of gene collinearity over three hundred million years revealed in homosporous lycophytes.</title>
        <authorList>
            <person name="Li C."/>
            <person name="Wickell D."/>
            <person name="Kuo L.Y."/>
            <person name="Chen X."/>
            <person name="Nie B."/>
            <person name="Liao X."/>
            <person name="Peng D."/>
            <person name="Ji J."/>
            <person name="Jenkins J."/>
            <person name="Williams M."/>
            <person name="Shu S."/>
            <person name="Plott C."/>
            <person name="Barry K."/>
            <person name="Rajasekar S."/>
            <person name="Grimwood J."/>
            <person name="Han X."/>
            <person name="Sun S."/>
            <person name="Hou Z."/>
            <person name="He W."/>
            <person name="Dai G."/>
            <person name="Sun C."/>
            <person name="Schmutz J."/>
            <person name="Leebens-Mack J.H."/>
            <person name="Li F.W."/>
            <person name="Wang L."/>
        </authorList>
    </citation>
    <scope>NUCLEOTIDE SEQUENCE [LARGE SCALE GENOMIC DNA]</scope>
    <source>
        <strain evidence="2">cv. PW_Plant_1</strain>
    </source>
</reference>
<evidence type="ECO:0000313" key="2">
    <source>
        <dbReference type="Proteomes" id="UP001162992"/>
    </source>
</evidence>
<name>A0ACC2AJM3_DIPCM</name>
<proteinExistence type="predicted"/>